<keyword evidence="1" id="KW-0489">Methyltransferase</keyword>
<dbReference type="GO" id="GO:0008171">
    <property type="term" value="F:O-methyltransferase activity"/>
    <property type="evidence" value="ECO:0007669"/>
    <property type="project" value="InterPro"/>
</dbReference>
<dbReference type="InterPro" id="IPR001077">
    <property type="entry name" value="COMT_C"/>
</dbReference>
<sequence>MPPPQYRFPEAETPVHDCFYCMVELAIMRFFVQHRLFDAIPEEDKGISIPELAQETSIDRNLLERFTNFLVAAGVLVSPAPGQISLNPFSKMFQEPKAKLFYSHIFDTFMGTAVQWPEAREVQSITVWDGAGHPDMSFYQVLETMSERATAFNATMALGLGDMPITGLYDFSWVAEYTNQPGDPDRPLIVDVGGGKGQALKAILAENPKIPAHACVLQDQAEVIQQAIAEDDECLRGAKLIAGSFFDEQTTRGALIYYIRRVLNDWSDEECVLILGQIRSVGAADSRVLVSENLLPDQPSVSLAAADLWMMNFAGKRRNERMFNDIATRAGFKIASIAKDHKSNSAVIEMIPV</sequence>
<dbReference type="OrthoDB" id="1535081at2759"/>
<dbReference type="InterPro" id="IPR029063">
    <property type="entry name" value="SAM-dependent_MTases_sf"/>
</dbReference>
<dbReference type="PANTHER" id="PTHR43712:SF2">
    <property type="entry name" value="O-METHYLTRANSFERASE CICE"/>
    <property type="match status" value="1"/>
</dbReference>
<dbReference type="PROSITE" id="PS51683">
    <property type="entry name" value="SAM_OMT_II"/>
    <property type="match status" value="1"/>
</dbReference>
<reference evidence="6" key="1">
    <citation type="journal article" date="2017" name="Genome Biol.">
        <title>Comparative genomics reveals high biological diversity and specific adaptations in the industrially and medically important fungal genus Aspergillus.</title>
        <authorList>
            <person name="de Vries R.P."/>
            <person name="Riley R."/>
            <person name="Wiebenga A."/>
            <person name="Aguilar-Osorio G."/>
            <person name="Amillis S."/>
            <person name="Uchima C.A."/>
            <person name="Anderluh G."/>
            <person name="Asadollahi M."/>
            <person name="Askin M."/>
            <person name="Barry K."/>
            <person name="Battaglia E."/>
            <person name="Bayram O."/>
            <person name="Benocci T."/>
            <person name="Braus-Stromeyer S.A."/>
            <person name="Caldana C."/>
            <person name="Canovas D."/>
            <person name="Cerqueira G.C."/>
            <person name="Chen F."/>
            <person name="Chen W."/>
            <person name="Choi C."/>
            <person name="Clum A."/>
            <person name="Dos Santos R.A."/>
            <person name="Damasio A.R."/>
            <person name="Diallinas G."/>
            <person name="Emri T."/>
            <person name="Fekete E."/>
            <person name="Flipphi M."/>
            <person name="Freyberg S."/>
            <person name="Gallo A."/>
            <person name="Gournas C."/>
            <person name="Habgood R."/>
            <person name="Hainaut M."/>
            <person name="Harispe M.L."/>
            <person name="Henrissat B."/>
            <person name="Hilden K.S."/>
            <person name="Hope R."/>
            <person name="Hossain A."/>
            <person name="Karabika E."/>
            <person name="Karaffa L."/>
            <person name="Karanyi Z."/>
            <person name="Krasevec N."/>
            <person name="Kuo A."/>
            <person name="Kusch H."/>
            <person name="LaButti K."/>
            <person name="Lagendijk E.L."/>
            <person name="Lapidus A."/>
            <person name="Levasseur A."/>
            <person name="Lindquist E."/>
            <person name="Lipzen A."/>
            <person name="Logrieco A.F."/>
            <person name="MacCabe A."/>
            <person name="Maekelae M.R."/>
            <person name="Malavazi I."/>
            <person name="Melin P."/>
            <person name="Meyer V."/>
            <person name="Mielnichuk N."/>
            <person name="Miskei M."/>
            <person name="Molnar A.P."/>
            <person name="Mule G."/>
            <person name="Ngan C.Y."/>
            <person name="Orejas M."/>
            <person name="Orosz E."/>
            <person name="Ouedraogo J.P."/>
            <person name="Overkamp K.M."/>
            <person name="Park H.-S."/>
            <person name="Perrone G."/>
            <person name="Piumi F."/>
            <person name="Punt P.J."/>
            <person name="Ram A.F."/>
            <person name="Ramon A."/>
            <person name="Rauscher S."/>
            <person name="Record E."/>
            <person name="Riano-Pachon D.M."/>
            <person name="Robert V."/>
            <person name="Roehrig J."/>
            <person name="Ruller R."/>
            <person name="Salamov A."/>
            <person name="Salih N.S."/>
            <person name="Samson R.A."/>
            <person name="Sandor E."/>
            <person name="Sanguinetti M."/>
            <person name="Schuetze T."/>
            <person name="Sepcic K."/>
            <person name="Shelest E."/>
            <person name="Sherlock G."/>
            <person name="Sophianopoulou V."/>
            <person name="Squina F.M."/>
            <person name="Sun H."/>
            <person name="Susca A."/>
            <person name="Todd R.B."/>
            <person name="Tsang A."/>
            <person name="Unkles S.E."/>
            <person name="van de Wiele N."/>
            <person name="van Rossen-Uffink D."/>
            <person name="Oliveira J.V."/>
            <person name="Vesth T.C."/>
            <person name="Visser J."/>
            <person name="Yu J.-H."/>
            <person name="Zhou M."/>
            <person name="Andersen M.R."/>
            <person name="Archer D.B."/>
            <person name="Baker S.E."/>
            <person name="Benoit I."/>
            <person name="Brakhage A.A."/>
            <person name="Braus G.H."/>
            <person name="Fischer R."/>
            <person name="Frisvad J.C."/>
            <person name="Goldman G.H."/>
            <person name="Houbraken J."/>
            <person name="Oakley B."/>
            <person name="Pocsi I."/>
            <person name="Scazzocchio C."/>
            <person name="Seiboth B."/>
            <person name="vanKuyk P.A."/>
            <person name="Wortman J."/>
            <person name="Dyer P.S."/>
            <person name="Grigoriev I.V."/>
        </authorList>
    </citation>
    <scope>NUCLEOTIDE SEQUENCE [LARGE SCALE GENOMIC DNA]</scope>
    <source>
        <strain evidence="6">CBS 593.65</strain>
    </source>
</reference>
<protein>
    <recommendedName>
        <fullName evidence="4">O-methyltransferase C-terminal domain-containing protein</fullName>
    </recommendedName>
</protein>
<evidence type="ECO:0000259" key="4">
    <source>
        <dbReference type="Pfam" id="PF00891"/>
    </source>
</evidence>
<dbReference type="GO" id="GO:0032259">
    <property type="term" value="P:methylation"/>
    <property type="evidence" value="ECO:0007669"/>
    <property type="project" value="UniProtKB-KW"/>
</dbReference>
<dbReference type="GO" id="GO:0044550">
    <property type="term" value="P:secondary metabolite biosynthetic process"/>
    <property type="evidence" value="ECO:0007669"/>
    <property type="project" value="UniProtKB-ARBA"/>
</dbReference>
<evidence type="ECO:0000256" key="2">
    <source>
        <dbReference type="ARBA" id="ARBA00022679"/>
    </source>
</evidence>
<name>A0A1L9TKV4_9EURO</name>
<dbReference type="Proteomes" id="UP000184356">
    <property type="component" value="Unassembled WGS sequence"/>
</dbReference>
<dbReference type="InterPro" id="IPR016461">
    <property type="entry name" value="COMT-like"/>
</dbReference>
<evidence type="ECO:0000256" key="3">
    <source>
        <dbReference type="ARBA" id="ARBA00022691"/>
    </source>
</evidence>
<evidence type="ECO:0000256" key="1">
    <source>
        <dbReference type="ARBA" id="ARBA00022603"/>
    </source>
</evidence>
<dbReference type="AlphaFoldDB" id="A0A1L9TKV4"/>
<dbReference type="VEuPathDB" id="FungiDB:ASPSYDRAFT_30881"/>
<evidence type="ECO:0000313" key="6">
    <source>
        <dbReference type="Proteomes" id="UP000184356"/>
    </source>
</evidence>
<dbReference type="Gene3D" id="1.10.10.10">
    <property type="entry name" value="Winged helix-like DNA-binding domain superfamily/Winged helix DNA-binding domain"/>
    <property type="match status" value="1"/>
</dbReference>
<organism evidence="5 6">
    <name type="scientific">Aspergillus sydowii CBS 593.65</name>
    <dbReference type="NCBI Taxonomy" id="1036612"/>
    <lineage>
        <taxon>Eukaryota</taxon>
        <taxon>Fungi</taxon>
        <taxon>Dikarya</taxon>
        <taxon>Ascomycota</taxon>
        <taxon>Pezizomycotina</taxon>
        <taxon>Eurotiomycetes</taxon>
        <taxon>Eurotiomycetidae</taxon>
        <taxon>Eurotiales</taxon>
        <taxon>Aspergillaceae</taxon>
        <taxon>Aspergillus</taxon>
        <taxon>Aspergillus subgen. Nidulantes</taxon>
    </lineage>
</organism>
<dbReference type="STRING" id="1036612.A0A1L9TKV4"/>
<dbReference type="Pfam" id="PF00891">
    <property type="entry name" value="Methyltransf_2"/>
    <property type="match status" value="1"/>
</dbReference>
<evidence type="ECO:0000313" key="5">
    <source>
        <dbReference type="EMBL" id="OJJ60066.1"/>
    </source>
</evidence>
<keyword evidence="3" id="KW-0949">S-adenosyl-L-methionine</keyword>
<feature type="domain" description="O-methyltransferase C-terminal" evidence="4">
    <location>
        <begin position="188"/>
        <end position="333"/>
    </location>
</feature>
<dbReference type="InterPro" id="IPR036388">
    <property type="entry name" value="WH-like_DNA-bd_sf"/>
</dbReference>
<keyword evidence="2" id="KW-0808">Transferase</keyword>
<proteinExistence type="predicted"/>
<keyword evidence="6" id="KW-1185">Reference proteome</keyword>
<dbReference type="SUPFAM" id="SSF46785">
    <property type="entry name" value="Winged helix' DNA-binding domain"/>
    <property type="match status" value="1"/>
</dbReference>
<dbReference type="RefSeq" id="XP_040703872.1">
    <property type="nucleotide sequence ID" value="XM_040844821.1"/>
</dbReference>
<dbReference type="SUPFAM" id="SSF53335">
    <property type="entry name" value="S-adenosyl-L-methionine-dependent methyltransferases"/>
    <property type="match status" value="1"/>
</dbReference>
<dbReference type="Gene3D" id="3.40.50.150">
    <property type="entry name" value="Vaccinia Virus protein VP39"/>
    <property type="match status" value="1"/>
</dbReference>
<dbReference type="GeneID" id="63760894"/>
<accession>A0A1L9TKV4</accession>
<gene>
    <name evidence="5" type="ORF">ASPSYDRAFT_30881</name>
</gene>
<dbReference type="InterPro" id="IPR036390">
    <property type="entry name" value="WH_DNA-bd_sf"/>
</dbReference>
<dbReference type="EMBL" id="KV878585">
    <property type="protein sequence ID" value="OJJ60066.1"/>
    <property type="molecule type" value="Genomic_DNA"/>
</dbReference>
<dbReference type="PIRSF" id="PIRSF005739">
    <property type="entry name" value="O-mtase"/>
    <property type="match status" value="1"/>
</dbReference>
<dbReference type="PANTHER" id="PTHR43712">
    <property type="entry name" value="PUTATIVE (AFU_ORTHOLOGUE AFUA_4G14580)-RELATED"/>
    <property type="match status" value="1"/>
</dbReference>